<keyword evidence="5" id="KW-0408">Iron</keyword>
<feature type="domain" description="Gcp-like" evidence="8">
    <location>
        <begin position="27"/>
        <end position="116"/>
    </location>
</feature>
<evidence type="ECO:0000256" key="4">
    <source>
        <dbReference type="ARBA" id="ARBA00022723"/>
    </source>
</evidence>
<protein>
    <recommendedName>
        <fullName evidence="1">N(6)-L-threonylcarbamoyladenine synthase</fullName>
        <ecNumber evidence="1">2.3.1.234</ecNumber>
    </recommendedName>
</protein>
<dbReference type="PANTHER" id="PTHR11735">
    <property type="entry name" value="TRNA N6-ADENOSINE THREONYLCARBAMOYLTRANSFERASE"/>
    <property type="match status" value="1"/>
</dbReference>
<dbReference type="Proteomes" id="UP000007058">
    <property type="component" value="Chromosome"/>
</dbReference>
<keyword evidence="3" id="KW-0819">tRNA processing</keyword>
<keyword evidence="4" id="KW-0479">Metal-binding</keyword>
<keyword evidence="10" id="KW-1185">Reference proteome</keyword>
<comment type="catalytic activity">
    <reaction evidence="7">
        <text>L-threonylcarbamoyladenylate + adenosine(37) in tRNA = N(6)-L-threonylcarbamoyladenosine(37) in tRNA + AMP + H(+)</text>
        <dbReference type="Rhea" id="RHEA:37059"/>
        <dbReference type="Rhea" id="RHEA-COMP:10162"/>
        <dbReference type="Rhea" id="RHEA-COMP:10163"/>
        <dbReference type="ChEBI" id="CHEBI:15378"/>
        <dbReference type="ChEBI" id="CHEBI:73682"/>
        <dbReference type="ChEBI" id="CHEBI:74411"/>
        <dbReference type="ChEBI" id="CHEBI:74418"/>
        <dbReference type="ChEBI" id="CHEBI:456215"/>
        <dbReference type="EC" id="2.3.1.234"/>
    </reaction>
</comment>
<reference evidence="9 10" key="1">
    <citation type="journal article" date="2005" name="DNA Res.">
        <title>Complete genome sequence of the facultative anaerobic magnetotactic bacterium Magnetospirillum sp. strain AMB-1.</title>
        <authorList>
            <person name="Matsunaga T."/>
            <person name="Okamura Y."/>
            <person name="Fukuda Y."/>
            <person name="Wahyudi A.T."/>
            <person name="Murase Y."/>
            <person name="Takeyama H."/>
        </authorList>
    </citation>
    <scope>NUCLEOTIDE SEQUENCE [LARGE SCALE GENOMIC DNA]</scope>
    <source>
        <strain evidence="10">ATCC 700264 / AMB-1</strain>
    </source>
</reference>
<sequence length="218" mass="22025">MDSSTSACSAALWADGTVLARRLSPMARGQSEALLPMVAEVMAEAGLSFADLGLLAVTVGPGAFTGLRIGLAAARGLALATGLPLVGVTTTEAVAAGVPETERQGRAVLVAIESRRDEKWLQLFDSALVPLSEIRALCPEQAAQLATDAVVAGDAAPVILSFLPGAVAASSSGFADAALVAALAAGRWNRGDSLPPEPLYLRDADVTLPGRPATGGPE</sequence>
<dbReference type="GO" id="GO:0006508">
    <property type="term" value="P:proteolysis"/>
    <property type="evidence" value="ECO:0007669"/>
    <property type="project" value="UniProtKB-KW"/>
</dbReference>
<evidence type="ECO:0000256" key="2">
    <source>
        <dbReference type="ARBA" id="ARBA00022679"/>
    </source>
</evidence>
<evidence type="ECO:0000256" key="3">
    <source>
        <dbReference type="ARBA" id="ARBA00022694"/>
    </source>
</evidence>
<dbReference type="InterPro" id="IPR017861">
    <property type="entry name" value="KAE1/TsaD"/>
</dbReference>
<gene>
    <name evidence="9" type="ordered locus">amb4455</name>
</gene>
<evidence type="ECO:0000259" key="8">
    <source>
        <dbReference type="Pfam" id="PF00814"/>
    </source>
</evidence>
<dbReference type="SUPFAM" id="SSF53067">
    <property type="entry name" value="Actin-like ATPase domain"/>
    <property type="match status" value="2"/>
</dbReference>
<dbReference type="EC" id="2.3.1.234" evidence="1"/>
<dbReference type="AlphaFoldDB" id="Q2VYR5"/>
<evidence type="ECO:0000256" key="6">
    <source>
        <dbReference type="ARBA" id="ARBA00023315"/>
    </source>
</evidence>
<evidence type="ECO:0000256" key="1">
    <source>
        <dbReference type="ARBA" id="ARBA00012156"/>
    </source>
</evidence>
<dbReference type="EMBL" id="AP007255">
    <property type="protein sequence ID" value="BAE53260.1"/>
    <property type="molecule type" value="Genomic_DNA"/>
</dbReference>
<dbReference type="PRINTS" id="PR00789">
    <property type="entry name" value="OSIALOPTASE"/>
</dbReference>
<dbReference type="InterPro" id="IPR043129">
    <property type="entry name" value="ATPase_NBD"/>
</dbReference>
<name>Q2VYR5_PARM1</name>
<evidence type="ECO:0000256" key="7">
    <source>
        <dbReference type="ARBA" id="ARBA00048117"/>
    </source>
</evidence>
<dbReference type="GO" id="GO:0005829">
    <property type="term" value="C:cytosol"/>
    <property type="evidence" value="ECO:0007669"/>
    <property type="project" value="TreeGrafter"/>
</dbReference>
<dbReference type="GO" id="GO:0046872">
    <property type="term" value="F:metal ion binding"/>
    <property type="evidence" value="ECO:0007669"/>
    <property type="project" value="UniProtKB-KW"/>
</dbReference>
<accession>Q2VYR5</accession>
<dbReference type="PANTHER" id="PTHR11735:SF11">
    <property type="entry name" value="TRNA THREONYLCARBAMOYLADENOSINE BIOSYNTHESIS PROTEIN TSAB"/>
    <property type="match status" value="1"/>
</dbReference>
<keyword evidence="2" id="KW-0808">Transferase</keyword>
<dbReference type="Gene3D" id="3.30.420.40">
    <property type="match status" value="2"/>
</dbReference>
<evidence type="ECO:0000313" key="10">
    <source>
        <dbReference type="Proteomes" id="UP000007058"/>
    </source>
</evidence>
<dbReference type="NCBIfam" id="TIGR03725">
    <property type="entry name" value="T6A_YeaZ"/>
    <property type="match status" value="1"/>
</dbReference>
<dbReference type="KEGG" id="mag:amb4455"/>
<evidence type="ECO:0000256" key="5">
    <source>
        <dbReference type="ARBA" id="ARBA00023004"/>
    </source>
</evidence>
<proteinExistence type="predicted"/>
<keyword evidence="9" id="KW-0378">Hydrolase</keyword>
<organism evidence="9 10">
    <name type="scientific">Paramagnetospirillum magneticum (strain ATCC 700264 / AMB-1)</name>
    <name type="common">Magnetospirillum magneticum</name>
    <dbReference type="NCBI Taxonomy" id="342108"/>
    <lineage>
        <taxon>Bacteria</taxon>
        <taxon>Pseudomonadati</taxon>
        <taxon>Pseudomonadota</taxon>
        <taxon>Alphaproteobacteria</taxon>
        <taxon>Rhodospirillales</taxon>
        <taxon>Magnetospirillaceae</taxon>
        <taxon>Paramagnetospirillum</taxon>
    </lineage>
</organism>
<dbReference type="InterPro" id="IPR000905">
    <property type="entry name" value="Gcp-like_dom"/>
</dbReference>
<keyword evidence="6" id="KW-0012">Acyltransferase</keyword>
<evidence type="ECO:0000313" key="9">
    <source>
        <dbReference type="EMBL" id="BAE53260.1"/>
    </source>
</evidence>
<dbReference type="STRING" id="342108.amb4455"/>
<dbReference type="Pfam" id="PF00814">
    <property type="entry name" value="TsaD"/>
    <property type="match status" value="1"/>
</dbReference>
<dbReference type="InterPro" id="IPR022496">
    <property type="entry name" value="T6A_TsaB"/>
</dbReference>
<keyword evidence="9" id="KW-0645">Protease</keyword>
<dbReference type="GO" id="GO:0002949">
    <property type="term" value="P:tRNA threonylcarbamoyladenosine modification"/>
    <property type="evidence" value="ECO:0007669"/>
    <property type="project" value="InterPro"/>
</dbReference>
<dbReference type="GO" id="GO:0008233">
    <property type="term" value="F:peptidase activity"/>
    <property type="evidence" value="ECO:0007669"/>
    <property type="project" value="UniProtKB-KW"/>
</dbReference>
<dbReference type="GO" id="GO:0061711">
    <property type="term" value="F:tRNA N(6)-L-threonylcarbamoyladenine synthase activity"/>
    <property type="evidence" value="ECO:0007669"/>
    <property type="project" value="UniProtKB-EC"/>
</dbReference>
<dbReference type="HOGENOM" id="CLU_064886_3_0_5"/>